<accession>A0A931H237</accession>
<protein>
    <submittedName>
        <fullName evidence="8">Response regulator</fullName>
    </submittedName>
</protein>
<keyword evidence="9" id="KW-1185">Reference proteome</keyword>
<keyword evidence="4" id="KW-0238">DNA-binding</keyword>
<proteinExistence type="predicted"/>
<dbReference type="SUPFAM" id="SSF52172">
    <property type="entry name" value="CheY-like"/>
    <property type="match status" value="1"/>
</dbReference>
<dbReference type="GO" id="GO:0005829">
    <property type="term" value="C:cytosol"/>
    <property type="evidence" value="ECO:0007669"/>
    <property type="project" value="TreeGrafter"/>
</dbReference>
<dbReference type="InterPro" id="IPR011006">
    <property type="entry name" value="CheY-like_superfamily"/>
</dbReference>
<dbReference type="InterPro" id="IPR039420">
    <property type="entry name" value="WalR-like"/>
</dbReference>
<evidence type="ECO:0000256" key="4">
    <source>
        <dbReference type="ARBA" id="ARBA00023125"/>
    </source>
</evidence>
<dbReference type="CDD" id="cd00156">
    <property type="entry name" value="REC"/>
    <property type="match status" value="1"/>
</dbReference>
<dbReference type="GO" id="GO:0006355">
    <property type="term" value="P:regulation of DNA-templated transcription"/>
    <property type="evidence" value="ECO:0007669"/>
    <property type="project" value="TreeGrafter"/>
</dbReference>
<comment type="caution">
    <text evidence="8">The sequence shown here is derived from an EMBL/GenBank/DDBJ whole genome shotgun (WGS) entry which is preliminary data.</text>
</comment>
<dbReference type="InterPro" id="IPR001789">
    <property type="entry name" value="Sig_transdc_resp-reg_receiver"/>
</dbReference>
<keyword evidence="2" id="KW-0902">Two-component regulatory system</keyword>
<dbReference type="EMBL" id="JADWYS010000001">
    <property type="protein sequence ID" value="MBG9387113.1"/>
    <property type="molecule type" value="Genomic_DNA"/>
</dbReference>
<keyword evidence="3" id="KW-0805">Transcription regulation</keyword>
<dbReference type="GO" id="GO:0032993">
    <property type="term" value="C:protein-DNA complex"/>
    <property type="evidence" value="ECO:0007669"/>
    <property type="project" value="TreeGrafter"/>
</dbReference>
<dbReference type="PANTHER" id="PTHR48111">
    <property type="entry name" value="REGULATOR OF RPOS"/>
    <property type="match status" value="1"/>
</dbReference>
<feature type="domain" description="Response regulatory" evidence="7">
    <location>
        <begin position="131"/>
        <end position="246"/>
    </location>
</feature>
<feature type="modified residue" description="4-aspartylphosphate" evidence="6">
    <location>
        <position position="181"/>
    </location>
</feature>
<organism evidence="8 9">
    <name type="scientific">Caenimonas aquaedulcis</name>
    <dbReference type="NCBI Taxonomy" id="2793270"/>
    <lineage>
        <taxon>Bacteria</taxon>
        <taxon>Pseudomonadati</taxon>
        <taxon>Pseudomonadota</taxon>
        <taxon>Betaproteobacteria</taxon>
        <taxon>Burkholderiales</taxon>
        <taxon>Comamonadaceae</taxon>
        <taxon>Caenimonas</taxon>
    </lineage>
</organism>
<dbReference type="Gene3D" id="3.40.50.2300">
    <property type="match status" value="1"/>
</dbReference>
<keyword evidence="5" id="KW-0804">Transcription</keyword>
<evidence type="ECO:0000313" key="8">
    <source>
        <dbReference type="EMBL" id="MBG9387113.1"/>
    </source>
</evidence>
<dbReference type="RefSeq" id="WP_196985060.1">
    <property type="nucleotide sequence ID" value="NZ_JADWYS010000001.1"/>
</dbReference>
<evidence type="ECO:0000256" key="1">
    <source>
        <dbReference type="ARBA" id="ARBA00022553"/>
    </source>
</evidence>
<dbReference type="AlphaFoldDB" id="A0A931H237"/>
<evidence type="ECO:0000256" key="2">
    <source>
        <dbReference type="ARBA" id="ARBA00023012"/>
    </source>
</evidence>
<dbReference type="SMART" id="SM00448">
    <property type="entry name" value="REC"/>
    <property type="match status" value="1"/>
</dbReference>
<sequence>MGQRIFVKVVGFTDVERHALNTVFRLSDSREVSYCLWMPDAPEAPRLALFDGLSYEAPVELESPHLAGMRIIWVGPSGPASAWRTFQRPIAWTEIVAAMDQLFAPDPLDFDLGFGEDTTLPPPADDAHPKRALIASPDRDERLYLRARLALANMTQADEAETGAQALELARQHEYDVALVDFHLPDVEGWAFLKELKQARPPIPHLIVTKSGTSLADSVRGWLSGAQAFLPKPPHPGKLQRLLRRV</sequence>
<dbReference type="Proteomes" id="UP000651050">
    <property type="component" value="Unassembled WGS sequence"/>
</dbReference>
<dbReference type="GO" id="GO:0000976">
    <property type="term" value="F:transcription cis-regulatory region binding"/>
    <property type="evidence" value="ECO:0007669"/>
    <property type="project" value="TreeGrafter"/>
</dbReference>
<dbReference type="PANTHER" id="PTHR48111:SF1">
    <property type="entry name" value="TWO-COMPONENT RESPONSE REGULATOR ORR33"/>
    <property type="match status" value="1"/>
</dbReference>
<evidence type="ECO:0000256" key="5">
    <source>
        <dbReference type="ARBA" id="ARBA00023163"/>
    </source>
</evidence>
<dbReference type="GO" id="GO:0000156">
    <property type="term" value="F:phosphorelay response regulator activity"/>
    <property type="evidence" value="ECO:0007669"/>
    <property type="project" value="TreeGrafter"/>
</dbReference>
<reference evidence="8" key="1">
    <citation type="submission" date="2020-11" db="EMBL/GenBank/DDBJ databases">
        <title>Bacterial whole genome sequence for Caenimonas sp. DR4.4.</title>
        <authorList>
            <person name="Le V."/>
            <person name="Ko S.-R."/>
            <person name="Ahn C.-Y."/>
            <person name="Oh H.-M."/>
        </authorList>
    </citation>
    <scope>NUCLEOTIDE SEQUENCE</scope>
    <source>
        <strain evidence="8">DR4.4</strain>
    </source>
</reference>
<evidence type="ECO:0000256" key="3">
    <source>
        <dbReference type="ARBA" id="ARBA00023015"/>
    </source>
</evidence>
<evidence type="ECO:0000313" key="9">
    <source>
        <dbReference type="Proteomes" id="UP000651050"/>
    </source>
</evidence>
<name>A0A931H237_9BURK</name>
<evidence type="ECO:0000256" key="6">
    <source>
        <dbReference type="PROSITE-ProRule" id="PRU00169"/>
    </source>
</evidence>
<dbReference type="PROSITE" id="PS50110">
    <property type="entry name" value="RESPONSE_REGULATORY"/>
    <property type="match status" value="1"/>
</dbReference>
<evidence type="ECO:0000259" key="7">
    <source>
        <dbReference type="PROSITE" id="PS50110"/>
    </source>
</evidence>
<gene>
    <name evidence="8" type="ORF">I5803_03710</name>
</gene>
<keyword evidence="1 6" id="KW-0597">Phosphoprotein</keyword>
<dbReference type="Pfam" id="PF00072">
    <property type="entry name" value="Response_reg"/>
    <property type="match status" value="1"/>
</dbReference>